<evidence type="ECO:0000256" key="1">
    <source>
        <dbReference type="SAM" id="MobiDB-lite"/>
    </source>
</evidence>
<feature type="region of interest" description="Disordered" evidence="1">
    <location>
        <begin position="1"/>
        <end position="35"/>
    </location>
</feature>
<accession>A0ABM3QJN2</accession>
<evidence type="ECO:0000259" key="2">
    <source>
        <dbReference type="Pfam" id="PF03078"/>
    </source>
</evidence>
<reference evidence="3" key="1">
    <citation type="journal article" date="2021" name="Nat. Commun.">
        <title>Genomic analyses provide insights into spinach domestication and the genetic basis of agronomic traits.</title>
        <authorList>
            <person name="Cai X."/>
            <person name="Sun X."/>
            <person name="Xu C."/>
            <person name="Sun H."/>
            <person name="Wang X."/>
            <person name="Ge C."/>
            <person name="Zhang Z."/>
            <person name="Wang Q."/>
            <person name="Fei Z."/>
            <person name="Jiao C."/>
            <person name="Wang Q."/>
        </authorList>
    </citation>
    <scope>NUCLEOTIDE SEQUENCE [LARGE SCALE GENOMIC DNA]</scope>
    <source>
        <strain evidence="3">cv. Varoflay</strain>
    </source>
</reference>
<keyword evidence="3" id="KW-1185">Reference proteome</keyword>
<feature type="compositionally biased region" description="Basic and acidic residues" evidence="1">
    <location>
        <begin position="346"/>
        <end position="356"/>
    </location>
</feature>
<reference evidence="4" key="2">
    <citation type="submission" date="2025-08" db="UniProtKB">
        <authorList>
            <consortium name="RefSeq"/>
        </authorList>
    </citation>
    <scope>IDENTIFICATION</scope>
    <source>
        <tissue evidence="4">Leaf</tissue>
    </source>
</reference>
<feature type="region of interest" description="Disordered" evidence="1">
    <location>
        <begin position="464"/>
        <end position="484"/>
    </location>
</feature>
<feature type="compositionally biased region" description="Basic and acidic residues" evidence="1">
    <location>
        <begin position="472"/>
        <end position="484"/>
    </location>
</feature>
<dbReference type="Pfam" id="PF03078">
    <property type="entry name" value="ATHILA"/>
    <property type="match status" value="1"/>
</dbReference>
<dbReference type="GeneID" id="130459946"/>
<evidence type="ECO:0000313" key="4">
    <source>
        <dbReference type="RefSeq" id="XP_056683569.1"/>
    </source>
</evidence>
<feature type="compositionally biased region" description="Polar residues" evidence="1">
    <location>
        <begin position="9"/>
        <end position="22"/>
    </location>
</feature>
<feature type="domain" description="Arabidopsis retrotransposon Orf1 C-terminal" evidence="2">
    <location>
        <begin position="59"/>
        <end position="279"/>
    </location>
</feature>
<organism evidence="3 4">
    <name type="scientific">Spinacia oleracea</name>
    <name type="common">Spinach</name>
    <dbReference type="NCBI Taxonomy" id="3562"/>
    <lineage>
        <taxon>Eukaryota</taxon>
        <taxon>Viridiplantae</taxon>
        <taxon>Streptophyta</taxon>
        <taxon>Embryophyta</taxon>
        <taxon>Tracheophyta</taxon>
        <taxon>Spermatophyta</taxon>
        <taxon>Magnoliopsida</taxon>
        <taxon>eudicotyledons</taxon>
        <taxon>Gunneridae</taxon>
        <taxon>Pentapetalae</taxon>
        <taxon>Caryophyllales</taxon>
        <taxon>Chenopodiaceae</taxon>
        <taxon>Chenopodioideae</taxon>
        <taxon>Anserineae</taxon>
        <taxon>Spinacia</taxon>
    </lineage>
</organism>
<feature type="region of interest" description="Disordered" evidence="1">
    <location>
        <begin position="344"/>
        <end position="392"/>
    </location>
</feature>
<gene>
    <name evidence="4" type="primary">LOC130459946</name>
</gene>
<evidence type="ECO:0000313" key="3">
    <source>
        <dbReference type="Proteomes" id="UP000813463"/>
    </source>
</evidence>
<sequence length="484" mass="54785">MAYRPKRNCTMQARNQHEASTSRAREPKPPLPPPQFEAGRDFPNVIFAMDWQWDRFVHLKKREVIPTRFICQKSLHDMGLEQDVKRVFYGVGMRNMYSMLRLTFRRLTLEFLSSLHLRKDGYRNVSSVHFRLMNIDVHLSLADFGGIFGLSTTPSRKPGSAHNNCEMWGKLTGNSDPDSMQHLHASKIQHPVPIVFYRFLGFTIFGREETQNVRSTELEILGGYVLEGEARYKMNLAHHMASQLYSIATSSHTTRITIGGLITHIAMATVNFVEANQTPVLGSNLLDLAYFAGLCRLQGEHGLYRPGAMYWMFEGNRFFSLPDPQGHTRFRPGQAHYLYVGVEQEQEPKPKPDPQPKPHQFQPEPRTYFRRGRRGDEGRPQGGLTPEEEQGSIHERLGRLEIGFHECASDHQRAMFPIYDQYARQGYIAQDAQHPSWFAYPAGGYGAPGSMGTFTLTHYGGYGAGPSGHGGRGGDDGDDGQGHQ</sequence>
<dbReference type="InterPro" id="IPR004312">
    <property type="entry name" value="ATHILA_Orf1_C"/>
</dbReference>
<dbReference type="RefSeq" id="XP_056683569.1">
    <property type="nucleotide sequence ID" value="XM_056827591.1"/>
</dbReference>
<protein>
    <recommendedName>
        <fullName evidence="2">Arabidopsis retrotransposon Orf1 C-terminal domain-containing protein</fullName>
    </recommendedName>
</protein>
<name>A0ABM3QJN2_SPIOL</name>
<dbReference type="Proteomes" id="UP000813463">
    <property type="component" value="Chromosome 4"/>
</dbReference>
<proteinExistence type="predicted"/>